<feature type="compositionally biased region" description="Basic residues" evidence="1">
    <location>
        <begin position="288"/>
        <end position="297"/>
    </location>
</feature>
<reference evidence="2" key="1">
    <citation type="submission" date="2021-07" db="EMBL/GenBank/DDBJ databases">
        <title>Draft genome of Mortierella alpina, strain LL118, isolated from an aspen leaf litter sample.</title>
        <authorList>
            <person name="Yang S."/>
            <person name="Vinatzer B.A."/>
        </authorList>
    </citation>
    <scope>NUCLEOTIDE SEQUENCE</scope>
    <source>
        <strain evidence="2">LL118</strain>
    </source>
</reference>
<feature type="region of interest" description="Disordered" evidence="1">
    <location>
        <begin position="188"/>
        <end position="218"/>
    </location>
</feature>
<feature type="compositionally biased region" description="Basic and acidic residues" evidence="1">
    <location>
        <begin position="190"/>
        <end position="209"/>
    </location>
</feature>
<dbReference type="Proteomes" id="UP000717515">
    <property type="component" value="Unassembled WGS sequence"/>
</dbReference>
<proteinExistence type="predicted"/>
<feature type="compositionally biased region" description="Acidic residues" evidence="1">
    <location>
        <begin position="307"/>
        <end position="316"/>
    </location>
</feature>
<evidence type="ECO:0000313" key="2">
    <source>
        <dbReference type="EMBL" id="KAG9321796.1"/>
    </source>
</evidence>
<organism evidence="2 3">
    <name type="scientific">Mortierella alpina</name>
    <name type="common">Oleaginous fungus</name>
    <name type="synonym">Mortierella renispora</name>
    <dbReference type="NCBI Taxonomy" id="64518"/>
    <lineage>
        <taxon>Eukaryota</taxon>
        <taxon>Fungi</taxon>
        <taxon>Fungi incertae sedis</taxon>
        <taxon>Mucoromycota</taxon>
        <taxon>Mortierellomycotina</taxon>
        <taxon>Mortierellomycetes</taxon>
        <taxon>Mortierellales</taxon>
        <taxon>Mortierellaceae</taxon>
        <taxon>Mortierella</taxon>
    </lineage>
</organism>
<evidence type="ECO:0000256" key="1">
    <source>
        <dbReference type="SAM" id="MobiDB-lite"/>
    </source>
</evidence>
<protein>
    <submittedName>
        <fullName evidence="2">Uncharacterized protein</fullName>
    </submittedName>
</protein>
<gene>
    <name evidence="2" type="ORF">KVV02_006542</name>
</gene>
<accession>A0A9P8A2Z2</accession>
<feature type="region of interest" description="Disordered" evidence="1">
    <location>
        <begin position="282"/>
        <end position="326"/>
    </location>
</feature>
<dbReference type="EMBL" id="JAIFTL010000182">
    <property type="protein sequence ID" value="KAG9321796.1"/>
    <property type="molecule type" value="Genomic_DNA"/>
</dbReference>
<dbReference type="AlphaFoldDB" id="A0A9P8A2Z2"/>
<sequence length="354" mass="39130">MSRATMASTSMALSSLAPYSYTLSPTESAATWLEECGVLRAAEAQTPQAALARVRLEQAYSCQELHQERIHEALSSLRNKGLIVAPSQDIVFIPVPSRIPSLISFLAQTFAVNINIFSSRSLPVLFKNNVTSPSFGLFHKFDPILGVCDFVVLTLPPTPPPISPSPAAWDELGDKEVVLAFKKSWQAEEMPSRDNTTEDPHSIVKEQGQRRSSTSLYVRKDVRLPPGVKLTAFENIRQSNENAKGLPNDVLSRKLGSEGFVKSWNARVDQDFDDVWAEEEKVQSDMKAKKKEAKKKAKEIDGPNGDDGYDSDDDDGSGSKKRNLRTCTANLQGSILRMQIKLMSLSCAQEVKRT</sequence>
<name>A0A9P8A2Z2_MORAP</name>
<comment type="caution">
    <text evidence="2">The sequence shown here is derived from an EMBL/GenBank/DDBJ whole genome shotgun (WGS) entry which is preliminary data.</text>
</comment>
<evidence type="ECO:0000313" key="3">
    <source>
        <dbReference type="Proteomes" id="UP000717515"/>
    </source>
</evidence>